<dbReference type="AlphaFoldDB" id="A0A7W9UMX7"/>
<gene>
    <name evidence="1" type="ORF">BJY24_007739</name>
</gene>
<evidence type="ECO:0000313" key="1">
    <source>
        <dbReference type="EMBL" id="MBB5918827.1"/>
    </source>
</evidence>
<sequence>MRDVRRSSARRTCSKTGLVLVPSASREVYRLAKPSYGALNPLLRAVSGDESRAPWNRYDVAGQRTVYAASTEEGAYGELLAPLKPKLPVAASTYFDDVGVDDELDSLIKEEWDDAGFRPPRDIDLAWLAEYRLYRVTLPTMGWFIDIEAASSLSAIAKYPPQSLVDRGIGEVTVAELRGSDRSLTTAIATRLWPITLDDNSLAHGIMYGSRHGSEWNCWAIWLRRTRRGRAPKGLIPTANHGVEVLPPAVNPPLDAIMAVYRLTGSW</sequence>
<comment type="caution">
    <text evidence="1">The sequence shown here is derived from an EMBL/GenBank/DDBJ whole genome shotgun (WGS) entry which is preliminary data.</text>
</comment>
<dbReference type="Proteomes" id="UP000540412">
    <property type="component" value="Unassembled WGS sequence"/>
</dbReference>
<evidence type="ECO:0000313" key="2">
    <source>
        <dbReference type="Proteomes" id="UP000540412"/>
    </source>
</evidence>
<evidence type="ECO:0008006" key="3">
    <source>
        <dbReference type="Google" id="ProtNLM"/>
    </source>
</evidence>
<dbReference type="EMBL" id="JACHIT010000002">
    <property type="protein sequence ID" value="MBB5918827.1"/>
    <property type="molecule type" value="Genomic_DNA"/>
</dbReference>
<organism evidence="1 2">
    <name type="scientific">Nocardia transvalensis</name>
    <dbReference type="NCBI Taxonomy" id="37333"/>
    <lineage>
        <taxon>Bacteria</taxon>
        <taxon>Bacillati</taxon>
        <taxon>Actinomycetota</taxon>
        <taxon>Actinomycetes</taxon>
        <taxon>Mycobacteriales</taxon>
        <taxon>Nocardiaceae</taxon>
        <taxon>Nocardia</taxon>
    </lineage>
</organism>
<proteinExistence type="predicted"/>
<reference evidence="1 2" key="1">
    <citation type="submission" date="2020-08" db="EMBL/GenBank/DDBJ databases">
        <title>Sequencing the genomes of 1000 actinobacteria strains.</title>
        <authorList>
            <person name="Klenk H.-P."/>
        </authorList>
    </citation>
    <scope>NUCLEOTIDE SEQUENCE [LARGE SCALE GENOMIC DNA]</scope>
    <source>
        <strain evidence="1 2">DSM 43582</strain>
    </source>
</reference>
<protein>
    <recommendedName>
        <fullName evidence="3">RES domain-containing protein</fullName>
    </recommendedName>
</protein>
<keyword evidence="2" id="KW-1185">Reference proteome</keyword>
<name>A0A7W9UMX7_9NOCA</name>
<accession>A0A7W9UMX7</accession>
<dbReference type="RefSeq" id="WP_083905749.1">
    <property type="nucleotide sequence ID" value="NZ_JACHIT010000002.1"/>
</dbReference>